<comment type="caution">
    <text evidence="1">The sequence shown here is derived from an EMBL/GenBank/DDBJ whole genome shotgun (WGS) entry which is preliminary data.</text>
</comment>
<organism evidence="1 2">
    <name type="scientific">Portunus trituberculatus</name>
    <name type="common">Swimming crab</name>
    <name type="synonym">Neptunus trituberculatus</name>
    <dbReference type="NCBI Taxonomy" id="210409"/>
    <lineage>
        <taxon>Eukaryota</taxon>
        <taxon>Metazoa</taxon>
        <taxon>Ecdysozoa</taxon>
        <taxon>Arthropoda</taxon>
        <taxon>Crustacea</taxon>
        <taxon>Multicrustacea</taxon>
        <taxon>Malacostraca</taxon>
        <taxon>Eumalacostraca</taxon>
        <taxon>Eucarida</taxon>
        <taxon>Decapoda</taxon>
        <taxon>Pleocyemata</taxon>
        <taxon>Brachyura</taxon>
        <taxon>Eubrachyura</taxon>
        <taxon>Portunoidea</taxon>
        <taxon>Portunidae</taxon>
        <taxon>Portuninae</taxon>
        <taxon>Portunus</taxon>
    </lineage>
</organism>
<dbReference type="EMBL" id="VSRR010001682">
    <property type="protein sequence ID" value="MPC27034.1"/>
    <property type="molecule type" value="Genomic_DNA"/>
</dbReference>
<dbReference type="Proteomes" id="UP000324222">
    <property type="component" value="Unassembled WGS sequence"/>
</dbReference>
<gene>
    <name evidence="1" type="ORF">E2C01_020186</name>
</gene>
<dbReference type="AlphaFoldDB" id="A0A5B7E2H3"/>
<protein>
    <submittedName>
        <fullName evidence="1">Uncharacterized protein</fullName>
    </submittedName>
</protein>
<name>A0A5B7E2H3_PORTR</name>
<accession>A0A5B7E2H3</accession>
<keyword evidence="2" id="KW-1185">Reference proteome</keyword>
<proteinExistence type="predicted"/>
<evidence type="ECO:0000313" key="1">
    <source>
        <dbReference type="EMBL" id="MPC27034.1"/>
    </source>
</evidence>
<evidence type="ECO:0000313" key="2">
    <source>
        <dbReference type="Proteomes" id="UP000324222"/>
    </source>
</evidence>
<reference evidence="1 2" key="1">
    <citation type="submission" date="2019-05" db="EMBL/GenBank/DDBJ databases">
        <title>Another draft genome of Portunus trituberculatus and its Hox gene families provides insights of decapod evolution.</title>
        <authorList>
            <person name="Jeong J.-H."/>
            <person name="Song I."/>
            <person name="Kim S."/>
            <person name="Choi T."/>
            <person name="Kim D."/>
            <person name="Ryu S."/>
            <person name="Kim W."/>
        </authorList>
    </citation>
    <scope>NUCLEOTIDE SEQUENCE [LARGE SCALE GENOMIC DNA]</scope>
    <source>
        <tissue evidence="1">Muscle</tissue>
    </source>
</reference>
<sequence length="149" mass="15927">MQITGKRTPTHGPQVMRIQITPGLKVMRIQETGTHGPRVMRIQTAGMLVEKSHGLNLRALTDGYGANANLRRARELVRSSCDDHKGRRKVGEGLRSQCIGGNLTCIFYKGKAAEGGGEEGGVEGAVALRVVLIKIIRAGAVQSLNVTGV</sequence>